<keyword evidence="8" id="KW-1185">Reference proteome</keyword>
<dbReference type="PANTHER" id="PTHR11709:SF2">
    <property type="entry name" value="MULTICOPPER OXIDASE LPR1"/>
    <property type="match status" value="1"/>
</dbReference>
<dbReference type="Proteomes" id="UP001321492">
    <property type="component" value="Unassembled WGS sequence"/>
</dbReference>
<dbReference type="Pfam" id="PF07731">
    <property type="entry name" value="Cu-oxidase_2"/>
    <property type="match status" value="1"/>
</dbReference>
<dbReference type="RefSeq" id="WP_283738737.1">
    <property type="nucleotide sequence ID" value="NZ_JASJEV010000001.1"/>
</dbReference>
<feature type="domain" description="Plastocyanin-like" evidence="5">
    <location>
        <begin position="392"/>
        <end position="498"/>
    </location>
</feature>
<feature type="domain" description="Plastocyanin-like" evidence="6">
    <location>
        <begin position="80"/>
        <end position="191"/>
    </location>
</feature>
<dbReference type="CDD" id="cd13861">
    <property type="entry name" value="CuRO_1_CumA_like"/>
    <property type="match status" value="1"/>
</dbReference>
<dbReference type="Pfam" id="PF00394">
    <property type="entry name" value="Cu-oxidase"/>
    <property type="match status" value="1"/>
</dbReference>
<comment type="caution">
    <text evidence="7">The sequence shown here is derived from an EMBL/GenBank/DDBJ whole genome shotgun (WGS) entry which is preliminary data.</text>
</comment>
<protein>
    <submittedName>
        <fullName evidence="7">Multicopper oxidase family protein</fullName>
    </submittedName>
</protein>
<organism evidence="7 8">
    <name type="scientific">Chelatococcus albus</name>
    <dbReference type="NCBI Taxonomy" id="3047466"/>
    <lineage>
        <taxon>Bacteria</taxon>
        <taxon>Pseudomonadati</taxon>
        <taxon>Pseudomonadota</taxon>
        <taxon>Alphaproteobacteria</taxon>
        <taxon>Hyphomicrobiales</taxon>
        <taxon>Chelatococcaceae</taxon>
        <taxon>Chelatococcus</taxon>
    </lineage>
</organism>
<evidence type="ECO:0000256" key="2">
    <source>
        <dbReference type="ARBA" id="ARBA00023002"/>
    </source>
</evidence>
<feature type="domain" description="Plastocyanin-like" evidence="4">
    <location>
        <begin position="201"/>
        <end position="310"/>
    </location>
</feature>
<accession>A0ABT7ABI4</accession>
<sequence>MPRPTPRLVPSRHPTAVGRRAFCAGLAATLFALPSAGRGEEAATDTAPPAGGPPVAQEPAAAQQDGIRALRAAPASRPIRPDAPRETALWAYDGSVPGPLLRVRRGEEVRLRLKNDLPQPTSLHWHGVRLTNAMDGVGGLTQEAVAPGRDFDIRFTPPDAGTFWYRPLVPAYAAEQTERGLHGLLVVEEEEQPAVARDLALILDDWALDGEGQIRESFRDAAELALAGRLGNWLTVNGRQAPEVLPLAPGGRARLRILNAANARIFTLRFDGLRVQVVAVDGQPTDPFAPARGSLSLVPGGRLDLVVEAPPEAGGKGTILAALGQGLPLLVVEAEGALSPLAGTPLRALAGNSLPDAIDLARATRADLILEGGLDPKTANPTAAAASLPDAARVWRINGVAWADAAARPLVAVKAGTPVVLSLVNRTFFAQALHVHGHHVRLLHPLDDGWEPYWLDTVPVPAGQTVRIAFVADNPGRWMIGSSILERLTGGLAAWFEVG</sequence>
<gene>
    <name evidence="7" type="ORF">QNA08_00535</name>
</gene>
<evidence type="ECO:0000259" key="5">
    <source>
        <dbReference type="Pfam" id="PF07731"/>
    </source>
</evidence>
<evidence type="ECO:0000259" key="6">
    <source>
        <dbReference type="Pfam" id="PF07732"/>
    </source>
</evidence>
<keyword evidence="2" id="KW-0560">Oxidoreductase</keyword>
<dbReference type="InterPro" id="IPR033138">
    <property type="entry name" value="Cu_oxidase_CS"/>
</dbReference>
<dbReference type="InterPro" id="IPR045087">
    <property type="entry name" value="Cu-oxidase_fam"/>
</dbReference>
<evidence type="ECO:0000313" key="8">
    <source>
        <dbReference type="Proteomes" id="UP001321492"/>
    </source>
</evidence>
<dbReference type="InterPro" id="IPR001117">
    <property type="entry name" value="Cu-oxidase_2nd"/>
</dbReference>
<keyword evidence="1" id="KW-0479">Metal-binding</keyword>
<dbReference type="SUPFAM" id="SSF49503">
    <property type="entry name" value="Cupredoxins"/>
    <property type="match status" value="3"/>
</dbReference>
<dbReference type="Pfam" id="PF07732">
    <property type="entry name" value="Cu-oxidase_3"/>
    <property type="match status" value="1"/>
</dbReference>
<dbReference type="InterPro" id="IPR008972">
    <property type="entry name" value="Cupredoxin"/>
</dbReference>
<dbReference type="InterPro" id="IPR011706">
    <property type="entry name" value="Cu-oxidase_C"/>
</dbReference>
<dbReference type="Gene3D" id="2.60.40.420">
    <property type="entry name" value="Cupredoxins - blue copper proteins"/>
    <property type="match status" value="3"/>
</dbReference>
<feature type="region of interest" description="Disordered" evidence="3">
    <location>
        <begin position="37"/>
        <end position="66"/>
    </location>
</feature>
<reference evidence="7 8" key="1">
    <citation type="submission" date="2023-05" db="EMBL/GenBank/DDBJ databases">
        <title>Chelatococcus sp. nov., a moderately thermophilic bacterium isolated from hot spring microbial mat.</title>
        <authorList>
            <person name="Hu C.-J."/>
            <person name="Li W.-J."/>
        </authorList>
    </citation>
    <scope>NUCLEOTIDE SEQUENCE [LARGE SCALE GENOMIC DNA]</scope>
    <source>
        <strain evidence="7 8">SYSU G07232</strain>
    </source>
</reference>
<evidence type="ECO:0000256" key="3">
    <source>
        <dbReference type="SAM" id="MobiDB-lite"/>
    </source>
</evidence>
<dbReference type="PROSITE" id="PS00079">
    <property type="entry name" value="MULTICOPPER_OXIDASE1"/>
    <property type="match status" value="1"/>
</dbReference>
<evidence type="ECO:0000313" key="7">
    <source>
        <dbReference type="EMBL" id="MDJ1156736.1"/>
    </source>
</evidence>
<dbReference type="PANTHER" id="PTHR11709">
    <property type="entry name" value="MULTI-COPPER OXIDASE"/>
    <property type="match status" value="1"/>
</dbReference>
<dbReference type="EMBL" id="JASJEV010000001">
    <property type="protein sequence ID" value="MDJ1156736.1"/>
    <property type="molecule type" value="Genomic_DNA"/>
</dbReference>
<dbReference type="InterPro" id="IPR011707">
    <property type="entry name" value="Cu-oxidase-like_N"/>
</dbReference>
<feature type="compositionally biased region" description="Low complexity" evidence="3">
    <location>
        <begin position="44"/>
        <end position="65"/>
    </location>
</feature>
<evidence type="ECO:0000259" key="4">
    <source>
        <dbReference type="Pfam" id="PF00394"/>
    </source>
</evidence>
<name>A0ABT7ABI4_9HYPH</name>
<evidence type="ECO:0000256" key="1">
    <source>
        <dbReference type="ARBA" id="ARBA00022723"/>
    </source>
</evidence>
<proteinExistence type="predicted"/>